<accession>A0ABY5PAK2</accession>
<dbReference type="SUPFAM" id="SSF53335">
    <property type="entry name" value="S-adenosyl-L-methionine-dependent methyltransferases"/>
    <property type="match status" value="1"/>
</dbReference>
<evidence type="ECO:0000313" key="3">
    <source>
        <dbReference type="Proteomes" id="UP001315967"/>
    </source>
</evidence>
<dbReference type="PANTHER" id="PTHR47739">
    <property type="entry name" value="TRNA1(VAL) (ADENINE(37)-N6)-METHYLTRANSFERASE"/>
    <property type="match status" value="1"/>
</dbReference>
<organism evidence="2 3">
    <name type="scientific">Fundicoccus culcitae</name>
    <dbReference type="NCBI Taxonomy" id="2969821"/>
    <lineage>
        <taxon>Bacteria</taxon>
        <taxon>Bacillati</taxon>
        <taxon>Bacillota</taxon>
        <taxon>Bacilli</taxon>
        <taxon>Lactobacillales</taxon>
        <taxon>Aerococcaceae</taxon>
        <taxon>Fundicoccus</taxon>
    </lineage>
</organism>
<keyword evidence="3" id="KW-1185">Reference proteome</keyword>
<reference evidence="2 3" key="1">
    <citation type="submission" date="2022-08" db="EMBL/GenBank/DDBJ databases">
        <title>Aerococcaceae sp. nov isolated from spoiled eye mask.</title>
        <authorList>
            <person name="Zhou G."/>
            <person name="Xie X.-B."/>
            <person name="Shi Q.-S."/>
            <person name="Wang Y.-S."/>
            <person name="Wen X."/>
            <person name="Peng H."/>
            <person name="Yang X.-J."/>
            <person name="Tao H.-B."/>
            <person name="Huang X.-M."/>
        </authorList>
    </citation>
    <scope>NUCLEOTIDE SEQUENCE [LARGE SCALE GENOMIC DNA]</scope>
    <source>
        <strain evidence="3">DM20194951</strain>
    </source>
</reference>
<gene>
    <name evidence="2" type="ORF">NRE15_09550</name>
</gene>
<evidence type="ECO:0000259" key="1">
    <source>
        <dbReference type="Pfam" id="PF05175"/>
    </source>
</evidence>
<dbReference type="InterPro" id="IPR029063">
    <property type="entry name" value="SAM-dependent_MTases_sf"/>
</dbReference>
<dbReference type="InterPro" id="IPR007848">
    <property type="entry name" value="Small_mtfrase_dom"/>
</dbReference>
<dbReference type="Pfam" id="PF05175">
    <property type="entry name" value="MTS"/>
    <property type="match status" value="1"/>
</dbReference>
<sequence length="251" mass="28711">MPSANTVPLKANERIDELIREQLQIIQSRDYFTFSVDAVLLADFITVAKTKPQRIIDFCTGNGVIPLLLSHKTDNKIEGLEIQADLVDMAQRSLTLNQLNDQITIRQMDIKELQKPAHLYDVVSCNPPYFLVEDTKEAHHLSSHAIARHEIHLSLEDWIAKAALIMRDRGKLFFVHRPNRLDDIMQTLNKYHFSIHRMRFVHPKADKNANGVLVEAIYRGGNHGVKILPPVVVHDADNQYTAEMKAIYFGE</sequence>
<proteinExistence type="predicted"/>
<dbReference type="PANTHER" id="PTHR47739:SF1">
    <property type="entry name" value="TRNA1(VAL) (ADENINE(37)-N6)-METHYLTRANSFERASE"/>
    <property type="match status" value="1"/>
</dbReference>
<dbReference type="EMBL" id="CP102453">
    <property type="protein sequence ID" value="UUX35505.1"/>
    <property type="molecule type" value="Genomic_DNA"/>
</dbReference>
<dbReference type="CDD" id="cd02440">
    <property type="entry name" value="AdoMet_MTases"/>
    <property type="match status" value="1"/>
</dbReference>
<dbReference type="Proteomes" id="UP001315967">
    <property type="component" value="Chromosome"/>
</dbReference>
<evidence type="ECO:0000313" key="2">
    <source>
        <dbReference type="EMBL" id="UUX35505.1"/>
    </source>
</evidence>
<name>A0ABY5PAK2_9LACT</name>
<dbReference type="InterPro" id="IPR050210">
    <property type="entry name" value="tRNA_Adenine-N(6)_MTase"/>
</dbReference>
<protein>
    <submittedName>
        <fullName evidence="2">tRNA1(Val) (Adenine(37)-N6)-methyltransferase</fullName>
    </submittedName>
</protein>
<dbReference type="Gene3D" id="3.40.50.150">
    <property type="entry name" value="Vaccinia Virus protein VP39"/>
    <property type="match status" value="1"/>
</dbReference>
<feature type="domain" description="Methyltransferase small" evidence="1">
    <location>
        <begin position="48"/>
        <end position="134"/>
    </location>
</feature>
<dbReference type="RefSeq" id="WP_313794985.1">
    <property type="nucleotide sequence ID" value="NZ_CP102453.1"/>
</dbReference>